<organism evidence="8 9">
    <name type="scientific">Candida boidinii</name>
    <name type="common">Yeast</name>
    <dbReference type="NCBI Taxonomy" id="5477"/>
    <lineage>
        <taxon>Eukaryota</taxon>
        <taxon>Fungi</taxon>
        <taxon>Dikarya</taxon>
        <taxon>Ascomycota</taxon>
        <taxon>Saccharomycotina</taxon>
        <taxon>Pichiomycetes</taxon>
        <taxon>Pichiales</taxon>
        <taxon>Pichiaceae</taxon>
        <taxon>Ogataea</taxon>
        <taxon>Ogataea/Candida clade</taxon>
    </lineage>
</organism>
<evidence type="ECO:0000256" key="6">
    <source>
        <dbReference type="SAM" id="MobiDB-lite"/>
    </source>
</evidence>
<keyword evidence="5" id="KW-0539">Nucleus</keyword>
<dbReference type="PANTHER" id="PTHR13218">
    <property type="entry name" value="TRANSCRIPTION INITIATION FACTOR TFIID SUBUNIT 11-RELATED"/>
    <property type="match status" value="1"/>
</dbReference>
<dbReference type="GO" id="GO:0016251">
    <property type="term" value="F:RNA polymerase II general transcription initiation factor activity"/>
    <property type="evidence" value="ECO:0007669"/>
    <property type="project" value="TreeGrafter"/>
</dbReference>
<keyword evidence="9" id="KW-1185">Reference proteome</keyword>
<keyword evidence="3" id="KW-0805">Transcription regulation</keyword>
<feature type="domain" description="TAFII28-like protein" evidence="7">
    <location>
        <begin position="112"/>
        <end position="184"/>
    </location>
</feature>
<evidence type="ECO:0000256" key="3">
    <source>
        <dbReference type="ARBA" id="ARBA00023015"/>
    </source>
</evidence>
<dbReference type="GO" id="GO:0005669">
    <property type="term" value="C:transcription factor TFIID complex"/>
    <property type="evidence" value="ECO:0007669"/>
    <property type="project" value="InterPro"/>
</dbReference>
<accession>A0A9W6SZ68</accession>
<feature type="compositionally biased region" description="Acidic residues" evidence="6">
    <location>
        <begin position="33"/>
        <end position="64"/>
    </location>
</feature>
<feature type="compositionally biased region" description="Basic and acidic residues" evidence="6">
    <location>
        <begin position="219"/>
        <end position="235"/>
    </location>
</feature>
<dbReference type="Gene3D" id="1.10.20.10">
    <property type="entry name" value="Histone, subunit A"/>
    <property type="match status" value="1"/>
</dbReference>
<proteinExistence type="inferred from homology"/>
<dbReference type="PANTHER" id="PTHR13218:SF8">
    <property type="entry name" value="TRANSCRIPTION INITIATION FACTOR TFIID SUBUNIT 11"/>
    <property type="match status" value="1"/>
</dbReference>
<evidence type="ECO:0000313" key="9">
    <source>
        <dbReference type="Proteomes" id="UP001165120"/>
    </source>
</evidence>
<comment type="similarity">
    <text evidence="2">Belongs to the TAF11 family.</text>
</comment>
<dbReference type="SUPFAM" id="SSF47113">
    <property type="entry name" value="Histone-fold"/>
    <property type="match status" value="1"/>
</dbReference>
<name>A0A9W6SZ68_CANBO</name>
<dbReference type="InterPro" id="IPR006809">
    <property type="entry name" value="TAFII28_dom"/>
</dbReference>
<evidence type="ECO:0000256" key="4">
    <source>
        <dbReference type="ARBA" id="ARBA00023163"/>
    </source>
</evidence>
<gene>
    <name evidence="8" type="ORF">Cboi02_000306200</name>
</gene>
<dbReference type="AlphaFoldDB" id="A0A9W6SZ68"/>
<sequence>MEQAMEQLQEKFKKHQDVMLAGKILQLKREQDEGIVPDADEDSDEEEEEDEDQDDSEEEVEDESGNANSKSRNIRETLKKIDKNDIDDLLGLFDIDADEISLDFNRNELENMLLQEFDDDQTRRYEFFRRANLSTQGIKRIIENTVGIRIGTELAQGIGGVCKVFVGEIVERSKEVQKLQNEGKIAEQLTYKRNLRKYENEKKRRRIIQKAAKTKKAKIASEQKPDSESPDKNKSDSVLQSSETTEANEVVDEEEEEEELEPPSPPSFVTFPAKGSAIPKFSSFKLQIPDNTVQLAPDHLREAWREYQEETNQVINGGWRQQGGANGMMFR</sequence>
<dbReference type="EMBL" id="BSXN01000999">
    <property type="protein sequence ID" value="GME71050.1"/>
    <property type="molecule type" value="Genomic_DNA"/>
</dbReference>
<comment type="subcellular location">
    <subcellularLocation>
        <location evidence="1">Nucleus</location>
    </subcellularLocation>
</comment>
<comment type="caution">
    <text evidence="8">The sequence shown here is derived from an EMBL/GenBank/DDBJ whole genome shotgun (WGS) entry which is preliminary data.</text>
</comment>
<evidence type="ECO:0000256" key="2">
    <source>
        <dbReference type="ARBA" id="ARBA00009788"/>
    </source>
</evidence>
<feature type="region of interest" description="Disordered" evidence="6">
    <location>
        <begin position="26"/>
        <end position="71"/>
    </location>
</feature>
<feature type="compositionally biased region" description="Acidic residues" evidence="6">
    <location>
        <begin position="249"/>
        <end position="261"/>
    </location>
</feature>
<evidence type="ECO:0000256" key="1">
    <source>
        <dbReference type="ARBA" id="ARBA00004123"/>
    </source>
</evidence>
<evidence type="ECO:0000259" key="7">
    <source>
        <dbReference type="Pfam" id="PF04719"/>
    </source>
</evidence>
<dbReference type="Pfam" id="PF04719">
    <property type="entry name" value="TAFII28"/>
    <property type="match status" value="1"/>
</dbReference>
<evidence type="ECO:0000313" key="8">
    <source>
        <dbReference type="EMBL" id="GME71050.1"/>
    </source>
</evidence>
<dbReference type="InterPro" id="IPR009072">
    <property type="entry name" value="Histone-fold"/>
</dbReference>
<protein>
    <submittedName>
        <fullName evidence="8">Unnamed protein product</fullName>
    </submittedName>
</protein>
<feature type="region of interest" description="Disordered" evidence="6">
    <location>
        <begin position="210"/>
        <end position="273"/>
    </location>
</feature>
<reference evidence="8" key="1">
    <citation type="submission" date="2023-04" db="EMBL/GenBank/DDBJ databases">
        <title>Candida boidinii NBRC 10035.</title>
        <authorList>
            <person name="Ichikawa N."/>
            <person name="Sato H."/>
            <person name="Tonouchi N."/>
        </authorList>
    </citation>
    <scope>NUCLEOTIDE SEQUENCE</scope>
    <source>
        <strain evidence="8">NBRC 10035</strain>
    </source>
</reference>
<dbReference type="InterPro" id="IPR045127">
    <property type="entry name" value="TAF11-like"/>
</dbReference>
<dbReference type="GO" id="GO:0046982">
    <property type="term" value="F:protein heterodimerization activity"/>
    <property type="evidence" value="ECO:0007669"/>
    <property type="project" value="InterPro"/>
</dbReference>
<evidence type="ECO:0000256" key="5">
    <source>
        <dbReference type="ARBA" id="ARBA00023242"/>
    </source>
</evidence>
<dbReference type="CDD" id="cd08048">
    <property type="entry name" value="HFD_TAF11"/>
    <property type="match status" value="1"/>
</dbReference>
<dbReference type="Proteomes" id="UP001165120">
    <property type="component" value="Unassembled WGS sequence"/>
</dbReference>
<dbReference type="GO" id="GO:0051123">
    <property type="term" value="P:RNA polymerase II preinitiation complex assembly"/>
    <property type="evidence" value="ECO:0007669"/>
    <property type="project" value="InterPro"/>
</dbReference>
<keyword evidence="4" id="KW-0804">Transcription</keyword>